<evidence type="ECO:0000313" key="2">
    <source>
        <dbReference type="Proteomes" id="UP000052015"/>
    </source>
</evidence>
<sequence>MTKILKALLTPGKIVHLHDLYQATNCKTFKERHNCRGCLSSLQRRGLVVSLGKCLWKGL</sequence>
<dbReference type="Proteomes" id="UP000052015">
    <property type="component" value="Unassembled WGS sequence"/>
</dbReference>
<reference evidence="1 2" key="1">
    <citation type="submission" date="2015-09" db="EMBL/GenBank/DDBJ databases">
        <title>Draft genome sequence of a Caloramator mitchellensis, a moderate thermophile from the Great Artesian Basin of Australia.</title>
        <authorList>
            <person name="Patel B.K."/>
        </authorList>
    </citation>
    <scope>NUCLEOTIDE SEQUENCE [LARGE SCALE GENOMIC DNA]</scope>
    <source>
        <strain evidence="1 2">VF08</strain>
    </source>
</reference>
<accession>A0A0R3JV68</accession>
<dbReference type="AlphaFoldDB" id="A0A0R3JV68"/>
<protein>
    <submittedName>
        <fullName evidence="1">Uncharacterized protein</fullName>
    </submittedName>
</protein>
<proteinExistence type="predicted"/>
<comment type="caution">
    <text evidence="1">The sequence shown here is derived from an EMBL/GenBank/DDBJ whole genome shotgun (WGS) entry which is preliminary data.</text>
</comment>
<dbReference type="EMBL" id="LKHP01000003">
    <property type="protein sequence ID" value="KRQ87425.1"/>
    <property type="molecule type" value="Genomic_DNA"/>
</dbReference>
<keyword evidence="2" id="KW-1185">Reference proteome</keyword>
<evidence type="ECO:0000313" key="1">
    <source>
        <dbReference type="EMBL" id="KRQ87425.1"/>
    </source>
</evidence>
<name>A0A0R3JV68_CALMK</name>
<organism evidence="1 2">
    <name type="scientific">Caloramator mitchellensis</name>
    <dbReference type="NCBI Taxonomy" id="908809"/>
    <lineage>
        <taxon>Bacteria</taxon>
        <taxon>Bacillati</taxon>
        <taxon>Bacillota</taxon>
        <taxon>Clostridia</taxon>
        <taxon>Eubacteriales</taxon>
        <taxon>Clostridiaceae</taxon>
        <taxon>Caloramator</taxon>
    </lineage>
</organism>
<gene>
    <name evidence="1" type="ORF">ABG79_00763</name>
</gene>